<gene>
    <name evidence="11" type="ORF">SDC9_147428</name>
</gene>
<sequence length="236" mass="26807">MLNLDMVGRSGGLNRPTLYTVLPNIELSDIYNQLKAKTLVLDPLFSNRDYFPSDHQPFSQSGVPVTLITTGLHREYHSLKDTPSLLDYKQMEDICDYSFAMLQTVSDRFGMLRRTAFATDQDKSVETGIFSISEVTSRPQFLHGDERQFLKRWVYANMKYPVEAIKEGIQGRVIVEVIIEKNGEVGDVSVLESADLLLAQEAVRVVKASPKWKPAKIGTQPVRTRISIPIEFRLKR</sequence>
<reference evidence="11" key="1">
    <citation type="submission" date="2019-08" db="EMBL/GenBank/DDBJ databases">
        <authorList>
            <person name="Kucharzyk K."/>
            <person name="Murdoch R.W."/>
            <person name="Higgins S."/>
            <person name="Loffler F."/>
        </authorList>
    </citation>
    <scope>NUCLEOTIDE SEQUENCE</scope>
</reference>
<evidence type="ECO:0000256" key="5">
    <source>
        <dbReference type="ARBA" id="ARBA00022519"/>
    </source>
</evidence>
<dbReference type="SUPFAM" id="SSF74653">
    <property type="entry name" value="TolA/TonB C-terminal domain"/>
    <property type="match status" value="1"/>
</dbReference>
<organism evidence="11">
    <name type="scientific">bioreactor metagenome</name>
    <dbReference type="NCBI Taxonomy" id="1076179"/>
    <lineage>
        <taxon>unclassified sequences</taxon>
        <taxon>metagenomes</taxon>
        <taxon>ecological metagenomes</taxon>
    </lineage>
</organism>
<dbReference type="PROSITE" id="PS52015">
    <property type="entry name" value="TONB_CTD"/>
    <property type="match status" value="1"/>
</dbReference>
<dbReference type="PANTHER" id="PTHR33446">
    <property type="entry name" value="PROTEIN TONB-RELATED"/>
    <property type="match status" value="1"/>
</dbReference>
<dbReference type="Pfam" id="PF04389">
    <property type="entry name" value="Peptidase_M28"/>
    <property type="match status" value="1"/>
</dbReference>
<evidence type="ECO:0000256" key="4">
    <source>
        <dbReference type="ARBA" id="ARBA00022475"/>
    </source>
</evidence>
<dbReference type="InterPro" id="IPR007484">
    <property type="entry name" value="Peptidase_M28"/>
</dbReference>
<dbReference type="EMBL" id="VSSQ01046270">
    <property type="protein sequence ID" value="MPN00234.1"/>
    <property type="molecule type" value="Genomic_DNA"/>
</dbReference>
<comment type="similarity">
    <text evidence="2">Belongs to the TonB family.</text>
</comment>
<evidence type="ECO:0000256" key="7">
    <source>
        <dbReference type="ARBA" id="ARBA00022927"/>
    </source>
</evidence>
<evidence type="ECO:0000259" key="10">
    <source>
        <dbReference type="PROSITE" id="PS52015"/>
    </source>
</evidence>
<evidence type="ECO:0000256" key="2">
    <source>
        <dbReference type="ARBA" id="ARBA00006555"/>
    </source>
</evidence>
<proteinExistence type="inferred from homology"/>
<comment type="caution">
    <text evidence="11">The sequence shown here is derived from an EMBL/GenBank/DDBJ whole genome shotgun (WGS) entry which is preliminary data.</text>
</comment>
<keyword evidence="5" id="KW-0997">Cell inner membrane</keyword>
<evidence type="ECO:0000256" key="9">
    <source>
        <dbReference type="ARBA" id="ARBA00023136"/>
    </source>
</evidence>
<dbReference type="GO" id="GO:0055085">
    <property type="term" value="P:transmembrane transport"/>
    <property type="evidence" value="ECO:0007669"/>
    <property type="project" value="InterPro"/>
</dbReference>
<keyword evidence="3" id="KW-0813">Transport</keyword>
<dbReference type="NCBIfam" id="TIGR01352">
    <property type="entry name" value="tonB_Cterm"/>
    <property type="match status" value="1"/>
</dbReference>
<dbReference type="SUPFAM" id="SSF53187">
    <property type="entry name" value="Zn-dependent exopeptidases"/>
    <property type="match status" value="1"/>
</dbReference>
<dbReference type="Gene3D" id="3.30.1150.10">
    <property type="match status" value="1"/>
</dbReference>
<evidence type="ECO:0000256" key="1">
    <source>
        <dbReference type="ARBA" id="ARBA00004383"/>
    </source>
</evidence>
<dbReference type="GO" id="GO:0015031">
    <property type="term" value="P:protein transport"/>
    <property type="evidence" value="ECO:0007669"/>
    <property type="project" value="UniProtKB-KW"/>
</dbReference>
<dbReference type="InterPro" id="IPR006260">
    <property type="entry name" value="TonB/TolA_C"/>
</dbReference>
<keyword evidence="9" id="KW-0472">Membrane</keyword>
<dbReference type="GO" id="GO:0098797">
    <property type="term" value="C:plasma membrane protein complex"/>
    <property type="evidence" value="ECO:0007669"/>
    <property type="project" value="TreeGrafter"/>
</dbReference>
<keyword evidence="6" id="KW-0812">Transmembrane</keyword>
<feature type="domain" description="TonB C-terminal" evidence="10">
    <location>
        <begin position="145"/>
        <end position="236"/>
    </location>
</feature>
<dbReference type="InterPro" id="IPR051045">
    <property type="entry name" value="TonB-dependent_transducer"/>
</dbReference>
<keyword evidence="8" id="KW-1133">Transmembrane helix</keyword>
<keyword evidence="4" id="KW-1003">Cell membrane</keyword>
<dbReference type="PANTHER" id="PTHR33446:SF2">
    <property type="entry name" value="PROTEIN TONB"/>
    <property type="match status" value="1"/>
</dbReference>
<name>A0A645EHJ7_9ZZZZ</name>
<evidence type="ECO:0000313" key="11">
    <source>
        <dbReference type="EMBL" id="MPN00234.1"/>
    </source>
</evidence>
<keyword evidence="7" id="KW-0653">Protein transport</keyword>
<accession>A0A645EHJ7</accession>
<evidence type="ECO:0000256" key="6">
    <source>
        <dbReference type="ARBA" id="ARBA00022692"/>
    </source>
</evidence>
<dbReference type="GO" id="GO:0031992">
    <property type="term" value="F:energy transducer activity"/>
    <property type="evidence" value="ECO:0007669"/>
    <property type="project" value="TreeGrafter"/>
</dbReference>
<dbReference type="Pfam" id="PF03544">
    <property type="entry name" value="TonB_C"/>
    <property type="match status" value="1"/>
</dbReference>
<evidence type="ECO:0000256" key="3">
    <source>
        <dbReference type="ARBA" id="ARBA00022448"/>
    </source>
</evidence>
<evidence type="ECO:0000256" key="8">
    <source>
        <dbReference type="ARBA" id="ARBA00022989"/>
    </source>
</evidence>
<protein>
    <recommendedName>
        <fullName evidence="10">TonB C-terminal domain-containing protein</fullName>
    </recommendedName>
</protein>
<dbReference type="Gene3D" id="3.40.630.10">
    <property type="entry name" value="Zn peptidases"/>
    <property type="match status" value="1"/>
</dbReference>
<dbReference type="InterPro" id="IPR037682">
    <property type="entry name" value="TonB_C"/>
</dbReference>
<comment type="subcellular location">
    <subcellularLocation>
        <location evidence="1">Cell inner membrane</location>
        <topology evidence="1">Single-pass membrane protein</topology>
        <orientation evidence="1">Periplasmic side</orientation>
    </subcellularLocation>
</comment>
<dbReference type="AlphaFoldDB" id="A0A645EHJ7"/>